<dbReference type="EMBL" id="JADYXP020000012">
    <property type="protein sequence ID" value="KAL0113180.1"/>
    <property type="molecule type" value="Genomic_DNA"/>
</dbReference>
<organism evidence="2 3">
    <name type="scientific">Cardiocondyla obscurior</name>
    <dbReference type="NCBI Taxonomy" id="286306"/>
    <lineage>
        <taxon>Eukaryota</taxon>
        <taxon>Metazoa</taxon>
        <taxon>Ecdysozoa</taxon>
        <taxon>Arthropoda</taxon>
        <taxon>Hexapoda</taxon>
        <taxon>Insecta</taxon>
        <taxon>Pterygota</taxon>
        <taxon>Neoptera</taxon>
        <taxon>Endopterygota</taxon>
        <taxon>Hymenoptera</taxon>
        <taxon>Apocrita</taxon>
        <taxon>Aculeata</taxon>
        <taxon>Formicoidea</taxon>
        <taxon>Formicidae</taxon>
        <taxon>Myrmicinae</taxon>
        <taxon>Cardiocondyla</taxon>
    </lineage>
</organism>
<feature type="region of interest" description="Disordered" evidence="1">
    <location>
        <begin position="1"/>
        <end position="24"/>
    </location>
</feature>
<evidence type="ECO:0000256" key="1">
    <source>
        <dbReference type="SAM" id="MobiDB-lite"/>
    </source>
</evidence>
<accession>A0AAW2FDA4</accession>
<evidence type="ECO:0000313" key="2">
    <source>
        <dbReference type="EMBL" id="KAL0113180.1"/>
    </source>
</evidence>
<dbReference type="Proteomes" id="UP001430953">
    <property type="component" value="Unassembled WGS sequence"/>
</dbReference>
<sequence length="143" mass="16267">MERPARLYADTYPRSRRTQSSCSSARTSIPFRLLSSGLSPSRISQRYPAVRAAPRKGAFRHPAYVHTRTRTQRTRSPLRAISSGFHPSRIDITRSATSTLKPLSTFSLSRPPGETLESETLIDNSERVMLPRYIICFYTTRYA</sequence>
<proteinExistence type="predicted"/>
<keyword evidence="3" id="KW-1185">Reference proteome</keyword>
<evidence type="ECO:0000313" key="3">
    <source>
        <dbReference type="Proteomes" id="UP001430953"/>
    </source>
</evidence>
<comment type="caution">
    <text evidence="2">The sequence shown here is derived from an EMBL/GenBank/DDBJ whole genome shotgun (WGS) entry which is preliminary data.</text>
</comment>
<name>A0AAW2FDA4_9HYME</name>
<gene>
    <name evidence="2" type="ORF">PUN28_012399</name>
</gene>
<protein>
    <submittedName>
        <fullName evidence="2">Uncharacterized protein</fullName>
    </submittedName>
</protein>
<dbReference type="AlphaFoldDB" id="A0AAW2FDA4"/>
<reference evidence="2 3" key="1">
    <citation type="submission" date="2023-03" db="EMBL/GenBank/DDBJ databases">
        <title>High recombination rates correlate with genetic variation in Cardiocondyla obscurior ants.</title>
        <authorList>
            <person name="Errbii M."/>
        </authorList>
    </citation>
    <scope>NUCLEOTIDE SEQUENCE [LARGE SCALE GENOMIC DNA]</scope>
    <source>
        <strain evidence="2">Alpha-2009</strain>
        <tissue evidence="2">Whole body</tissue>
    </source>
</reference>